<accession>A0A553V598</accession>
<organism evidence="1 2">
    <name type="scientific">Deinococcus detaillensis</name>
    <dbReference type="NCBI Taxonomy" id="2592048"/>
    <lineage>
        <taxon>Bacteria</taxon>
        <taxon>Thermotogati</taxon>
        <taxon>Deinococcota</taxon>
        <taxon>Deinococci</taxon>
        <taxon>Deinococcales</taxon>
        <taxon>Deinococcaceae</taxon>
        <taxon>Deinococcus</taxon>
    </lineage>
</organism>
<sequence length="94" mass="11074">MLIRDSKDKFSTQALLCTNVLLKPVEILEYFAQRWQLEVTFEEVRAHLGMETQRQWTDLAIARTTPALLGLFSLVTLIAHERWEHHEVWVRRAA</sequence>
<proteinExistence type="predicted"/>
<evidence type="ECO:0000313" key="1">
    <source>
        <dbReference type="EMBL" id="TSA87635.1"/>
    </source>
</evidence>
<name>A0A553V598_9DEIO</name>
<protein>
    <recommendedName>
        <fullName evidence="3">Transposase</fullName>
    </recommendedName>
</protein>
<dbReference type="Proteomes" id="UP000316092">
    <property type="component" value="Unassembled WGS sequence"/>
</dbReference>
<gene>
    <name evidence="1" type="ORF">FNU79_03955</name>
</gene>
<evidence type="ECO:0008006" key="3">
    <source>
        <dbReference type="Google" id="ProtNLM"/>
    </source>
</evidence>
<comment type="caution">
    <text evidence="1">The sequence shown here is derived from an EMBL/GenBank/DDBJ whole genome shotgun (WGS) entry which is preliminary data.</text>
</comment>
<dbReference type="OrthoDB" id="53473at2"/>
<reference evidence="1 2" key="1">
    <citation type="submission" date="2019-07" db="EMBL/GenBank/DDBJ databases">
        <title>Deinococcus detaillus sp. nov., isolated from humus soil in Antarctica.</title>
        <authorList>
            <person name="Zhang K."/>
        </authorList>
    </citation>
    <scope>NUCLEOTIDE SEQUENCE [LARGE SCALE GENOMIC DNA]</scope>
    <source>
        <strain evidence="1 2">H1</strain>
    </source>
</reference>
<dbReference type="AlphaFoldDB" id="A0A553V598"/>
<evidence type="ECO:0000313" key="2">
    <source>
        <dbReference type="Proteomes" id="UP000316092"/>
    </source>
</evidence>
<dbReference type="EMBL" id="VKDB01000002">
    <property type="protein sequence ID" value="TSA87635.1"/>
    <property type="molecule type" value="Genomic_DNA"/>
</dbReference>
<keyword evidence="2" id="KW-1185">Reference proteome</keyword>
<dbReference type="RefSeq" id="WP_143719592.1">
    <property type="nucleotide sequence ID" value="NZ_VKDB01000002.1"/>
</dbReference>